<organism evidence="2 3">
    <name type="scientific">Mucilaginibacter pankratovii</name>
    <dbReference type="NCBI Taxonomy" id="2772110"/>
    <lineage>
        <taxon>Bacteria</taxon>
        <taxon>Pseudomonadati</taxon>
        <taxon>Bacteroidota</taxon>
        <taxon>Sphingobacteriia</taxon>
        <taxon>Sphingobacteriales</taxon>
        <taxon>Sphingobacteriaceae</taxon>
        <taxon>Mucilaginibacter</taxon>
    </lineage>
</organism>
<name>A0ABR7WVN1_9SPHI</name>
<feature type="transmembrane region" description="Helical" evidence="1">
    <location>
        <begin position="39"/>
        <end position="60"/>
    </location>
</feature>
<sequence length="127" mass="14890">MMKLSKDNLGYWRAFGIGFLVIHSFFIIFVISMNFWPVYLVYAFFALMHFAVGKVWRYLFIADVFINTEQKTVVFKGNDKVTEVSIAEVINYRTYFGITDVLVSLNGSDSKFYFMPNSKENLKYLNK</sequence>
<dbReference type="RefSeq" id="WP_191191000.1">
    <property type="nucleotide sequence ID" value="NZ_JACWMY010000012.1"/>
</dbReference>
<gene>
    <name evidence="2" type="ORF">IDJ77_21250</name>
</gene>
<evidence type="ECO:0008006" key="4">
    <source>
        <dbReference type="Google" id="ProtNLM"/>
    </source>
</evidence>
<protein>
    <recommendedName>
        <fullName evidence="4">PH (Pleckstrin Homology) domain-containing protein</fullName>
    </recommendedName>
</protein>
<keyword evidence="1" id="KW-1133">Transmembrane helix</keyword>
<keyword evidence="1" id="KW-0472">Membrane</keyword>
<evidence type="ECO:0000256" key="1">
    <source>
        <dbReference type="SAM" id="Phobius"/>
    </source>
</evidence>
<keyword evidence="3" id="KW-1185">Reference proteome</keyword>
<proteinExistence type="predicted"/>
<accession>A0ABR7WVN1</accession>
<evidence type="ECO:0000313" key="2">
    <source>
        <dbReference type="EMBL" id="MBD1366354.1"/>
    </source>
</evidence>
<feature type="transmembrane region" description="Helical" evidence="1">
    <location>
        <begin position="12"/>
        <end position="33"/>
    </location>
</feature>
<dbReference type="EMBL" id="JACWMY010000012">
    <property type="protein sequence ID" value="MBD1366354.1"/>
    <property type="molecule type" value="Genomic_DNA"/>
</dbReference>
<evidence type="ECO:0000313" key="3">
    <source>
        <dbReference type="Proteomes" id="UP000606600"/>
    </source>
</evidence>
<keyword evidence="1" id="KW-0812">Transmembrane</keyword>
<reference evidence="2 3" key="1">
    <citation type="submission" date="2020-09" db="EMBL/GenBank/DDBJ databases">
        <title>Novel species of Mucilaginibacter isolated from a glacier on the Tibetan Plateau.</title>
        <authorList>
            <person name="Liu Q."/>
            <person name="Xin Y.-H."/>
        </authorList>
    </citation>
    <scope>NUCLEOTIDE SEQUENCE [LARGE SCALE GENOMIC DNA]</scope>
    <source>
        <strain evidence="2 3">ZT4R22</strain>
    </source>
</reference>
<dbReference type="Proteomes" id="UP000606600">
    <property type="component" value="Unassembled WGS sequence"/>
</dbReference>
<comment type="caution">
    <text evidence="2">The sequence shown here is derived from an EMBL/GenBank/DDBJ whole genome shotgun (WGS) entry which is preliminary data.</text>
</comment>